<feature type="compositionally biased region" description="Basic and acidic residues" evidence="1">
    <location>
        <begin position="80"/>
        <end position="91"/>
    </location>
</feature>
<protein>
    <submittedName>
        <fullName evidence="2">Uncharacterized protein</fullName>
    </submittedName>
</protein>
<evidence type="ECO:0000313" key="2">
    <source>
        <dbReference type="EMBL" id="WVZ71985.1"/>
    </source>
</evidence>
<proteinExistence type="predicted"/>
<feature type="compositionally biased region" description="Pro residues" evidence="1">
    <location>
        <begin position="51"/>
        <end position="69"/>
    </location>
</feature>
<gene>
    <name evidence="2" type="ORF">U9M48_020511</name>
</gene>
<sequence>MPGTTPQDAPACPLAHTPAQTRAAHPHGPRPVSPLACEPPRRLALAHLQEPRPPPARPSPQGEPRPPLATPGKGVLAGEGKQDAGTEDARRPPPPPPPGRALSVQGTDHRRKGCVDKNKGGMGVFFAFFSLVFVVG</sequence>
<name>A0AAQ3TEX7_PASNO</name>
<dbReference type="Proteomes" id="UP001341281">
    <property type="component" value="Chromosome 04"/>
</dbReference>
<dbReference type="AlphaFoldDB" id="A0AAQ3TEX7"/>
<feature type="region of interest" description="Disordered" evidence="1">
    <location>
        <begin position="1"/>
        <end position="119"/>
    </location>
</feature>
<dbReference type="EMBL" id="CP144748">
    <property type="protein sequence ID" value="WVZ71985.1"/>
    <property type="molecule type" value="Genomic_DNA"/>
</dbReference>
<keyword evidence="3" id="KW-1185">Reference proteome</keyword>
<reference evidence="2 3" key="1">
    <citation type="submission" date="2024-02" db="EMBL/GenBank/DDBJ databases">
        <title>High-quality chromosome-scale genome assembly of Pensacola bahiagrass (Paspalum notatum Flugge var. saurae).</title>
        <authorList>
            <person name="Vega J.M."/>
            <person name="Podio M."/>
            <person name="Orjuela J."/>
            <person name="Siena L.A."/>
            <person name="Pessino S.C."/>
            <person name="Combes M.C."/>
            <person name="Mariac C."/>
            <person name="Albertini E."/>
            <person name="Pupilli F."/>
            <person name="Ortiz J.P.A."/>
            <person name="Leblanc O."/>
        </authorList>
    </citation>
    <scope>NUCLEOTIDE SEQUENCE [LARGE SCALE GENOMIC DNA]</scope>
    <source>
        <strain evidence="2">R1</strain>
        <tissue evidence="2">Leaf</tissue>
    </source>
</reference>
<evidence type="ECO:0000256" key="1">
    <source>
        <dbReference type="SAM" id="MobiDB-lite"/>
    </source>
</evidence>
<evidence type="ECO:0000313" key="3">
    <source>
        <dbReference type="Proteomes" id="UP001341281"/>
    </source>
</evidence>
<accession>A0AAQ3TEX7</accession>
<organism evidence="2 3">
    <name type="scientific">Paspalum notatum var. saurae</name>
    <dbReference type="NCBI Taxonomy" id="547442"/>
    <lineage>
        <taxon>Eukaryota</taxon>
        <taxon>Viridiplantae</taxon>
        <taxon>Streptophyta</taxon>
        <taxon>Embryophyta</taxon>
        <taxon>Tracheophyta</taxon>
        <taxon>Spermatophyta</taxon>
        <taxon>Magnoliopsida</taxon>
        <taxon>Liliopsida</taxon>
        <taxon>Poales</taxon>
        <taxon>Poaceae</taxon>
        <taxon>PACMAD clade</taxon>
        <taxon>Panicoideae</taxon>
        <taxon>Andropogonodae</taxon>
        <taxon>Paspaleae</taxon>
        <taxon>Paspalinae</taxon>
        <taxon>Paspalum</taxon>
    </lineage>
</organism>